<evidence type="ECO:0000256" key="6">
    <source>
        <dbReference type="ARBA" id="ARBA00022989"/>
    </source>
</evidence>
<dbReference type="HAMAP" id="MF_02078">
    <property type="entry name" value="MurJ_MviN"/>
    <property type="match status" value="1"/>
</dbReference>
<dbReference type="Proteomes" id="UP000034108">
    <property type="component" value="Unassembled WGS sequence"/>
</dbReference>
<dbReference type="NCBIfam" id="TIGR01695">
    <property type="entry name" value="murJ_mviN"/>
    <property type="match status" value="1"/>
</dbReference>
<dbReference type="STRING" id="1619048.UU49_C0013G0005"/>
<feature type="transmembrane region" description="Helical" evidence="8">
    <location>
        <begin position="390"/>
        <end position="409"/>
    </location>
</feature>
<dbReference type="PANTHER" id="PTHR47019">
    <property type="entry name" value="LIPID II FLIPPASE MURJ"/>
    <property type="match status" value="1"/>
</dbReference>
<feature type="transmembrane region" description="Helical" evidence="8">
    <location>
        <begin position="246"/>
        <end position="276"/>
    </location>
</feature>
<feature type="transmembrane region" description="Helical" evidence="8">
    <location>
        <begin position="95"/>
        <end position="118"/>
    </location>
</feature>
<keyword evidence="8 9" id="KW-0961">Cell wall biogenesis/degradation</keyword>
<evidence type="ECO:0000256" key="5">
    <source>
        <dbReference type="ARBA" id="ARBA00022984"/>
    </source>
</evidence>
<feature type="transmembrane region" description="Helical" evidence="8">
    <location>
        <begin position="455"/>
        <end position="476"/>
    </location>
</feature>
<dbReference type="GO" id="GO:0005886">
    <property type="term" value="C:plasma membrane"/>
    <property type="evidence" value="ECO:0007669"/>
    <property type="project" value="UniProtKB-SubCell"/>
</dbReference>
<comment type="similarity">
    <text evidence="8 9">Belongs to the MurJ/MviN family.</text>
</comment>
<dbReference type="EMBL" id="LCAV01000013">
    <property type="protein sequence ID" value="KKR98898.1"/>
    <property type="molecule type" value="Genomic_DNA"/>
</dbReference>
<name>A0A0G0VDD0_9BACT</name>
<dbReference type="Pfam" id="PF03023">
    <property type="entry name" value="MurJ"/>
    <property type="match status" value="1"/>
</dbReference>
<dbReference type="GO" id="GO:0071555">
    <property type="term" value="P:cell wall organization"/>
    <property type="evidence" value="ECO:0007669"/>
    <property type="project" value="UniProtKB-UniRule"/>
</dbReference>
<feature type="transmembrane region" description="Helical" evidence="8">
    <location>
        <begin position="421"/>
        <end position="443"/>
    </location>
</feature>
<dbReference type="AlphaFoldDB" id="A0A0G0VDD0"/>
<dbReference type="GO" id="GO:0034204">
    <property type="term" value="P:lipid translocation"/>
    <property type="evidence" value="ECO:0007669"/>
    <property type="project" value="TreeGrafter"/>
</dbReference>
<evidence type="ECO:0000256" key="8">
    <source>
        <dbReference type="HAMAP-Rule" id="MF_02078"/>
    </source>
</evidence>
<feature type="transmembrane region" description="Helical" evidence="8">
    <location>
        <begin position="361"/>
        <end position="383"/>
    </location>
</feature>
<comment type="subcellular location">
    <subcellularLocation>
        <location evidence="1 8">Cell membrane</location>
        <topology evidence="1 8">Multi-pass membrane protein</topology>
    </subcellularLocation>
</comment>
<evidence type="ECO:0000313" key="10">
    <source>
        <dbReference type="EMBL" id="KKR98898.1"/>
    </source>
</evidence>
<organism evidence="10 11">
    <name type="scientific">Candidatus Magasanikbacteria bacterium GW2011_GWC2_41_17</name>
    <dbReference type="NCBI Taxonomy" id="1619048"/>
    <lineage>
        <taxon>Bacteria</taxon>
        <taxon>Candidatus Magasanikiibacteriota</taxon>
    </lineage>
</organism>
<protein>
    <recommendedName>
        <fullName evidence="8">Probable lipid II flippase MurJ</fullName>
    </recommendedName>
</protein>
<feature type="transmembrane region" description="Helical" evidence="8">
    <location>
        <begin position="282"/>
        <end position="302"/>
    </location>
</feature>
<keyword evidence="4 8" id="KW-0133">Cell shape</keyword>
<feature type="transmembrane region" description="Helical" evidence="8">
    <location>
        <begin position="60"/>
        <end position="83"/>
    </location>
</feature>
<dbReference type="PANTHER" id="PTHR47019:SF1">
    <property type="entry name" value="LIPID II FLIPPASE MURJ"/>
    <property type="match status" value="1"/>
</dbReference>
<sequence>MIYKFLNNQSKTITGAAIILGAASLASRLLGLIRDRVLAHYFGAGPVMDSYYAAFKIPDLLYTLSIIGALSAGFIPIFTKIYLQSGEDKKEAWKLISNTINILAVALAAISFILIFVAPWLVPLIAPGFDGEKKEMTIIFTRIMLLSPILLGLSAVVGGVLQSLKNFFIYSLSPIFYNVGIIIGAVALVPLFGYKGLAMGVILGAFLHLLIQLPSLWRAGFRYSPIFNWRDQNFLMIIRLMIPRTLGLAALQLNMVFITAIASTLSAGAVTIFNYAYNLQSFSLGVVGVSFAVAALPTLSALAAEKNWPGMIKDISSVARQILFFIIPMSVIFLMLRAQIVRVILGSGEFDWDATVRTADTLAFFSLSLFAQCLSMLLARAFYAMEDTKTPLKIGVVTVIVNIALSLYFTRSMGFGVEGLALAFTLAWILNTALFWIALRFRLGSLDEENVLRAVYKMSVAALLMGLAIQGLKYVIAPIVNMETFLGIFAQGALAGLGGLAVYAIAGLALRSHEMCVFIETIKKRLVRRANLPRDVSGIGEV</sequence>
<comment type="caution">
    <text evidence="10">The sequence shown here is derived from an EMBL/GenBank/DDBJ whole genome shotgun (WGS) entry which is preliminary data.</text>
</comment>
<keyword evidence="5 8" id="KW-0573">Peptidoglycan synthesis</keyword>
<comment type="pathway">
    <text evidence="8">Cell wall biogenesis; peptidoglycan biosynthesis.</text>
</comment>
<gene>
    <name evidence="8" type="primary">murJ</name>
    <name evidence="10" type="ORF">UU49_C0013G0005</name>
</gene>
<dbReference type="GO" id="GO:0008360">
    <property type="term" value="P:regulation of cell shape"/>
    <property type="evidence" value="ECO:0007669"/>
    <property type="project" value="UniProtKB-UniRule"/>
</dbReference>
<feature type="transmembrane region" description="Helical" evidence="8">
    <location>
        <begin position="488"/>
        <end position="510"/>
    </location>
</feature>
<keyword evidence="3 8" id="KW-0812">Transmembrane</keyword>
<dbReference type="GO" id="GO:0009252">
    <property type="term" value="P:peptidoglycan biosynthetic process"/>
    <property type="evidence" value="ECO:0007669"/>
    <property type="project" value="UniProtKB-UniRule"/>
</dbReference>
<evidence type="ECO:0000256" key="7">
    <source>
        <dbReference type="ARBA" id="ARBA00023136"/>
    </source>
</evidence>
<feature type="transmembrane region" description="Helical" evidence="8">
    <location>
        <begin position="138"/>
        <end position="161"/>
    </location>
</feature>
<dbReference type="GO" id="GO:0015648">
    <property type="term" value="F:lipid-linked peptidoglycan transporter activity"/>
    <property type="evidence" value="ECO:0007669"/>
    <property type="project" value="UniProtKB-UniRule"/>
</dbReference>
<accession>A0A0G0VDD0</accession>
<dbReference type="PIRSF" id="PIRSF002869">
    <property type="entry name" value="MviN"/>
    <property type="match status" value="1"/>
</dbReference>
<dbReference type="InterPro" id="IPR051050">
    <property type="entry name" value="Lipid_II_flippase_MurJ/MviN"/>
</dbReference>
<proteinExistence type="inferred from homology"/>
<evidence type="ECO:0000256" key="2">
    <source>
        <dbReference type="ARBA" id="ARBA00022475"/>
    </source>
</evidence>
<evidence type="ECO:0000313" key="11">
    <source>
        <dbReference type="Proteomes" id="UP000034108"/>
    </source>
</evidence>
<keyword evidence="8 9" id="KW-0813">Transport</keyword>
<dbReference type="CDD" id="cd13123">
    <property type="entry name" value="MATE_MurJ_like"/>
    <property type="match status" value="1"/>
</dbReference>
<evidence type="ECO:0000256" key="3">
    <source>
        <dbReference type="ARBA" id="ARBA00022692"/>
    </source>
</evidence>
<evidence type="ECO:0000256" key="9">
    <source>
        <dbReference type="PIRNR" id="PIRNR002869"/>
    </source>
</evidence>
<dbReference type="UniPathway" id="UPA00219"/>
<evidence type="ECO:0000256" key="4">
    <source>
        <dbReference type="ARBA" id="ARBA00022960"/>
    </source>
</evidence>
<reference evidence="10 11" key="1">
    <citation type="journal article" date="2015" name="Nature">
        <title>rRNA introns, odd ribosomes, and small enigmatic genomes across a large radiation of phyla.</title>
        <authorList>
            <person name="Brown C.T."/>
            <person name="Hug L.A."/>
            <person name="Thomas B.C."/>
            <person name="Sharon I."/>
            <person name="Castelle C.J."/>
            <person name="Singh A."/>
            <person name="Wilkins M.J."/>
            <person name="Williams K.H."/>
            <person name="Banfield J.F."/>
        </authorList>
    </citation>
    <scope>NUCLEOTIDE SEQUENCE [LARGE SCALE GENOMIC DNA]</scope>
</reference>
<feature type="transmembrane region" description="Helical" evidence="8">
    <location>
        <begin position="12"/>
        <end position="33"/>
    </location>
</feature>
<keyword evidence="6 8" id="KW-1133">Transmembrane helix</keyword>
<feature type="transmembrane region" description="Helical" evidence="8">
    <location>
        <begin position="197"/>
        <end position="217"/>
    </location>
</feature>
<feature type="transmembrane region" description="Helical" evidence="8">
    <location>
        <begin position="168"/>
        <end position="191"/>
    </location>
</feature>
<dbReference type="PRINTS" id="PR01806">
    <property type="entry name" value="VIRFACTRMVIN"/>
</dbReference>
<comment type="function">
    <text evidence="8 9">Involved in peptidoglycan biosynthesis. Transports lipid-linked peptidoglycan precursors from the inner to the outer leaflet of the cytoplasmic membrane.</text>
</comment>
<keyword evidence="2 8" id="KW-1003">Cell membrane</keyword>
<keyword evidence="7 8" id="KW-0472">Membrane</keyword>
<evidence type="ECO:0000256" key="1">
    <source>
        <dbReference type="ARBA" id="ARBA00004651"/>
    </source>
</evidence>
<feature type="transmembrane region" description="Helical" evidence="8">
    <location>
        <begin position="322"/>
        <end position="341"/>
    </location>
</feature>
<dbReference type="InterPro" id="IPR004268">
    <property type="entry name" value="MurJ"/>
</dbReference>